<keyword evidence="2" id="KW-0472">Membrane</keyword>
<feature type="transmembrane region" description="Helical" evidence="2">
    <location>
        <begin position="453"/>
        <end position="474"/>
    </location>
</feature>
<dbReference type="AlphaFoldDB" id="A0AAE0MDQ5"/>
<dbReference type="CDD" id="cd12087">
    <property type="entry name" value="TM_EGFR-like"/>
    <property type="match status" value="1"/>
</dbReference>
<dbReference type="PROSITE" id="PS51257">
    <property type="entry name" value="PROKAR_LIPOPROTEIN"/>
    <property type="match status" value="1"/>
</dbReference>
<feature type="chain" id="PRO_5042000522" evidence="3">
    <location>
        <begin position="31"/>
        <end position="558"/>
    </location>
</feature>
<gene>
    <name evidence="4" type="ORF">B0T19DRAFT_356337</name>
</gene>
<dbReference type="SUPFAM" id="SSF50630">
    <property type="entry name" value="Acid proteases"/>
    <property type="match status" value="1"/>
</dbReference>
<accession>A0AAE0MDQ5</accession>
<evidence type="ECO:0000256" key="1">
    <source>
        <dbReference type="SAM" id="MobiDB-lite"/>
    </source>
</evidence>
<proteinExistence type="predicted"/>
<feature type="region of interest" description="Disordered" evidence="1">
    <location>
        <begin position="420"/>
        <end position="449"/>
    </location>
</feature>
<dbReference type="Gene3D" id="2.40.70.10">
    <property type="entry name" value="Acid Proteases"/>
    <property type="match status" value="1"/>
</dbReference>
<feature type="compositionally biased region" description="Pro residues" evidence="1">
    <location>
        <begin position="431"/>
        <end position="443"/>
    </location>
</feature>
<evidence type="ECO:0000256" key="2">
    <source>
        <dbReference type="SAM" id="Phobius"/>
    </source>
</evidence>
<dbReference type="InterPro" id="IPR021109">
    <property type="entry name" value="Peptidase_aspartic_dom_sf"/>
</dbReference>
<reference evidence="4" key="2">
    <citation type="submission" date="2023-06" db="EMBL/GenBank/DDBJ databases">
        <authorList>
            <consortium name="Lawrence Berkeley National Laboratory"/>
            <person name="Haridas S."/>
            <person name="Hensen N."/>
            <person name="Bonometti L."/>
            <person name="Westerberg I."/>
            <person name="Brannstrom I.O."/>
            <person name="Guillou S."/>
            <person name="Cros-Aarteil S."/>
            <person name="Calhoun S."/>
            <person name="Kuo A."/>
            <person name="Mondo S."/>
            <person name="Pangilinan J."/>
            <person name="Riley R."/>
            <person name="Labutti K."/>
            <person name="Andreopoulos B."/>
            <person name="Lipzen A."/>
            <person name="Chen C."/>
            <person name="Yanf M."/>
            <person name="Daum C."/>
            <person name="Ng V."/>
            <person name="Clum A."/>
            <person name="Steindorff A."/>
            <person name="Ohm R."/>
            <person name="Martin F."/>
            <person name="Silar P."/>
            <person name="Natvig D."/>
            <person name="Lalanne C."/>
            <person name="Gautier V."/>
            <person name="Ament-Velasquez S.L."/>
            <person name="Kruys A."/>
            <person name="Hutchinson M.I."/>
            <person name="Powell A.J."/>
            <person name="Barry K."/>
            <person name="Miller A.N."/>
            <person name="Grigoriev I.V."/>
            <person name="Debuchy R."/>
            <person name="Gladieux P."/>
            <person name="Thoren M.H."/>
            <person name="Johannesson H."/>
        </authorList>
    </citation>
    <scope>NUCLEOTIDE SEQUENCE</scope>
    <source>
        <strain evidence="4">SMH4131-1</strain>
    </source>
</reference>
<dbReference type="Proteomes" id="UP001286456">
    <property type="component" value="Unassembled WGS sequence"/>
</dbReference>
<protein>
    <submittedName>
        <fullName evidence="4">Aspartic peptidase domain-containing protein</fullName>
    </submittedName>
</protein>
<organism evidence="4 5">
    <name type="scientific">Cercophora scortea</name>
    <dbReference type="NCBI Taxonomy" id="314031"/>
    <lineage>
        <taxon>Eukaryota</taxon>
        <taxon>Fungi</taxon>
        <taxon>Dikarya</taxon>
        <taxon>Ascomycota</taxon>
        <taxon>Pezizomycotina</taxon>
        <taxon>Sordariomycetes</taxon>
        <taxon>Sordariomycetidae</taxon>
        <taxon>Sordariales</taxon>
        <taxon>Lasiosphaeriaceae</taxon>
        <taxon>Cercophora</taxon>
    </lineage>
</organism>
<dbReference type="EMBL" id="JAUEPO010000003">
    <property type="protein sequence ID" value="KAK3328667.1"/>
    <property type="molecule type" value="Genomic_DNA"/>
</dbReference>
<feature type="signal peptide" evidence="3">
    <location>
        <begin position="1"/>
        <end position="30"/>
    </location>
</feature>
<evidence type="ECO:0000256" key="3">
    <source>
        <dbReference type="SAM" id="SignalP"/>
    </source>
</evidence>
<keyword evidence="2" id="KW-1133">Transmembrane helix</keyword>
<keyword evidence="3" id="KW-0732">Signal</keyword>
<name>A0AAE0MDQ5_9PEZI</name>
<comment type="caution">
    <text evidence="4">The sequence shown here is derived from an EMBL/GenBank/DDBJ whole genome shotgun (WGS) entry which is preliminary data.</text>
</comment>
<reference evidence="4" key="1">
    <citation type="journal article" date="2023" name="Mol. Phylogenet. Evol.">
        <title>Genome-scale phylogeny and comparative genomics of the fungal order Sordariales.</title>
        <authorList>
            <person name="Hensen N."/>
            <person name="Bonometti L."/>
            <person name="Westerberg I."/>
            <person name="Brannstrom I.O."/>
            <person name="Guillou S."/>
            <person name="Cros-Aarteil S."/>
            <person name="Calhoun S."/>
            <person name="Haridas S."/>
            <person name="Kuo A."/>
            <person name="Mondo S."/>
            <person name="Pangilinan J."/>
            <person name="Riley R."/>
            <person name="LaButti K."/>
            <person name="Andreopoulos B."/>
            <person name="Lipzen A."/>
            <person name="Chen C."/>
            <person name="Yan M."/>
            <person name="Daum C."/>
            <person name="Ng V."/>
            <person name="Clum A."/>
            <person name="Steindorff A."/>
            <person name="Ohm R.A."/>
            <person name="Martin F."/>
            <person name="Silar P."/>
            <person name="Natvig D.O."/>
            <person name="Lalanne C."/>
            <person name="Gautier V."/>
            <person name="Ament-Velasquez S.L."/>
            <person name="Kruys A."/>
            <person name="Hutchinson M.I."/>
            <person name="Powell A.J."/>
            <person name="Barry K."/>
            <person name="Miller A.N."/>
            <person name="Grigoriev I.V."/>
            <person name="Debuchy R."/>
            <person name="Gladieux P."/>
            <person name="Hiltunen Thoren M."/>
            <person name="Johannesson H."/>
        </authorList>
    </citation>
    <scope>NUCLEOTIDE SEQUENCE</scope>
    <source>
        <strain evidence="4">SMH4131-1</strain>
    </source>
</reference>
<evidence type="ECO:0000313" key="4">
    <source>
        <dbReference type="EMBL" id="KAK3328667.1"/>
    </source>
</evidence>
<keyword evidence="5" id="KW-1185">Reference proteome</keyword>
<sequence>MRLHIHQRRGVWQTAFHLACHGALVAHVSASCAPYPISVRIGNVTLPNQSNARGIEMAVGSPKQRFAFLPQWPLNNTMIYGTSGFCELWATPWTEKGCMTFRGGEYDSFASQTRTQASANAYPIDTRPYPAMNFVADTLKVNENVSLAGFPMGIALNSWGEQGYHPQMSVGMGFNSTFLSALQSSGKIAARAWGMFWGRQGANSNTQLDGSMVFGGYDKAKVTGQPFTQTLSSDRSSCATGMLVTITDLILNFPNGTNASLFPSAKSTSISACIVPDYPVLMTMPFNPFFSNFRNYTNASFDGGRSFGLNFFSVRYDDSKDMPYRGDLTIKLQSGLAVRIPNDQLVIPDTYSDPQTGKWIVNATDPTLIINSIQDVNANDPTQLGRQFLSAAYLMVNEERSQFWLWVANPTTMEDLVALDSDGSEADGPCRVPPVSPSDPNPTPSSNGVSPGAIAGITVGVLGVGAVAAAWVFWRRRQKRNVVEAEQGLGQETAAPFAAPFGVTYMKNQERCELGGGDAVEGNGALQPVDMEVQVQEHGRIHSPQVYYELPGTHNHPG</sequence>
<keyword evidence="2" id="KW-0812">Transmembrane</keyword>
<evidence type="ECO:0000313" key="5">
    <source>
        <dbReference type="Proteomes" id="UP001286456"/>
    </source>
</evidence>